<evidence type="ECO:0000313" key="2">
    <source>
        <dbReference type="EMBL" id="NVO83839.1"/>
    </source>
</evidence>
<feature type="domain" description="DUF6970" evidence="1">
    <location>
        <begin position="51"/>
        <end position="118"/>
    </location>
</feature>
<proteinExistence type="predicted"/>
<dbReference type="Pfam" id="PF22311">
    <property type="entry name" value="DUF6970"/>
    <property type="match status" value="1"/>
</dbReference>
<accession>A0ABX2PYT0</accession>
<protein>
    <recommendedName>
        <fullName evidence="1">DUF6970 domain-containing protein</fullName>
    </recommendedName>
</protein>
<keyword evidence="3" id="KW-1185">Reference proteome</keyword>
<name>A0ABX2PYT0_9BACT</name>
<dbReference type="Proteomes" id="UP000626554">
    <property type="component" value="Unassembled WGS sequence"/>
</dbReference>
<dbReference type="PROSITE" id="PS51257">
    <property type="entry name" value="PROKAR_LIPOPROTEIN"/>
    <property type="match status" value="1"/>
</dbReference>
<dbReference type="InterPro" id="IPR054243">
    <property type="entry name" value="DUF6970"/>
</dbReference>
<organism evidence="2 3">
    <name type="scientific">Hymenobacter terrestris</name>
    <dbReference type="NCBI Taxonomy" id="2748310"/>
    <lineage>
        <taxon>Bacteria</taxon>
        <taxon>Pseudomonadati</taxon>
        <taxon>Bacteroidota</taxon>
        <taxon>Cytophagia</taxon>
        <taxon>Cytophagales</taxon>
        <taxon>Hymenobacteraceae</taxon>
        <taxon>Hymenobacter</taxon>
    </lineage>
</organism>
<gene>
    <name evidence="2" type="ORF">HW556_03005</name>
</gene>
<sequence length="119" mass="12829">MKRTMLLLALSALGFGSCKDTMEGVEPSSGCITEKVQQFAKGSSCKTGPRTIGASIKEFRFQDRLVIVFSPGNCGADEASDVLDENCRSIGFLGGFSGNTTINGESFSKAEFKRTLWEQ</sequence>
<evidence type="ECO:0000313" key="3">
    <source>
        <dbReference type="Proteomes" id="UP000626554"/>
    </source>
</evidence>
<dbReference type="RefSeq" id="WP_176897828.1">
    <property type="nucleotide sequence ID" value="NZ_JABKAV010000005.1"/>
</dbReference>
<dbReference type="EMBL" id="JABKAV010000005">
    <property type="protein sequence ID" value="NVO83839.1"/>
    <property type="molecule type" value="Genomic_DNA"/>
</dbReference>
<comment type="caution">
    <text evidence="2">The sequence shown here is derived from an EMBL/GenBank/DDBJ whole genome shotgun (WGS) entry which is preliminary data.</text>
</comment>
<evidence type="ECO:0000259" key="1">
    <source>
        <dbReference type="Pfam" id="PF22311"/>
    </source>
</evidence>
<reference evidence="2 3" key="1">
    <citation type="submission" date="2020-05" db="EMBL/GenBank/DDBJ databases">
        <title>Hymenobacter terrestris sp. nov. and Hymenobacter lapidiphilus sp. nov., isolated from regoliths in Antarctica.</title>
        <authorList>
            <person name="Sedlacek I."/>
            <person name="Pantucek R."/>
            <person name="Zeman M."/>
            <person name="Holochova P."/>
            <person name="Kralova S."/>
            <person name="Stankova E."/>
            <person name="Sedo O."/>
            <person name="Micenkova L."/>
            <person name="Svec P."/>
            <person name="Gupta V."/>
            <person name="Sood U."/>
            <person name="Korpole U.S."/>
            <person name="Lal R."/>
        </authorList>
    </citation>
    <scope>NUCLEOTIDE SEQUENCE [LARGE SCALE GENOMIC DNA]</scope>
    <source>
        <strain evidence="2 3">P5252</strain>
    </source>
</reference>